<dbReference type="SUPFAM" id="SSF81301">
    <property type="entry name" value="Nucleotidyltransferase"/>
    <property type="match status" value="1"/>
</dbReference>
<proteinExistence type="predicted"/>
<dbReference type="InterPro" id="IPR043519">
    <property type="entry name" value="NT_sf"/>
</dbReference>
<gene>
    <name evidence="1" type="ORF">I0K15_01130</name>
</gene>
<sequence>MVEVVSYDAEWPAAFAREVARIAPAFGEGLVAIHHIGSTSVPGLAAKPILDMLPEVTDIAVADAAAERLEVLGYEGLGAYGIPGRRYFRRTVAGRRTHHMHAFATGSDGLKRHLALRDYLRAHPDEAAAYGALKLRLASEVPDMEAFMDGKDAFVTALEARALAWLG</sequence>
<dbReference type="Proteomes" id="UP000594800">
    <property type="component" value="Chromosome"/>
</dbReference>
<evidence type="ECO:0000313" key="2">
    <source>
        <dbReference type="Proteomes" id="UP000594800"/>
    </source>
</evidence>
<reference evidence="1 2" key="1">
    <citation type="submission" date="2020-11" db="EMBL/GenBank/DDBJ databases">
        <title>Description of Pontivivens ytuae sp. nov. isolated from deep sea sediment of Mariana Trench.</title>
        <authorList>
            <person name="Wang Z."/>
            <person name="Sun Q.-L."/>
            <person name="Xu X.-D."/>
            <person name="Tang Y.-Z."/>
            <person name="Zhang J."/>
        </authorList>
    </citation>
    <scope>NUCLEOTIDE SEQUENCE [LARGE SCALE GENOMIC DNA]</scope>
    <source>
        <strain evidence="1 2">MT2928</strain>
    </source>
</reference>
<dbReference type="PANTHER" id="PTHR34822:SF1">
    <property type="entry name" value="GRPB FAMILY PROTEIN"/>
    <property type="match status" value="1"/>
</dbReference>
<dbReference type="EMBL" id="CP064942">
    <property type="protein sequence ID" value="QPH54416.1"/>
    <property type="molecule type" value="Genomic_DNA"/>
</dbReference>
<dbReference type="InterPro" id="IPR007344">
    <property type="entry name" value="GrpB/CoaE"/>
</dbReference>
<organism evidence="1 2">
    <name type="scientific">Pontivivens ytuae</name>
    <dbReference type="NCBI Taxonomy" id="2789856"/>
    <lineage>
        <taxon>Bacteria</taxon>
        <taxon>Pseudomonadati</taxon>
        <taxon>Pseudomonadota</taxon>
        <taxon>Alphaproteobacteria</taxon>
        <taxon>Rhodobacterales</taxon>
        <taxon>Paracoccaceae</taxon>
        <taxon>Pontivivens</taxon>
    </lineage>
</organism>
<accession>A0A7S9LSM9</accession>
<dbReference type="PANTHER" id="PTHR34822">
    <property type="entry name" value="GRPB DOMAIN PROTEIN (AFU_ORTHOLOGUE AFUA_1G01530)"/>
    <property type="match status" value="1"/>
</dbReference>
<dbReference type="Gene3D" id="3.30.460.10">
    <property type="entry name" value="Beta Polymerase, domain 2"/>
    <property type="match status" value="1"/>
</dbReference>
<evidence type="ECO:0000313" key="1">
    <source>
        <dbReference type="EMBL" id="QPH54416.1"/>
    </source>
</evidence>
<protein>
    <submittedName>
        <fullName evidence="1">GrpB family protein</fullName>
    </submittedName>
</protein>
<dbReference type="KEGG" id="poz:I0K15_01130"/>
<name>A0A7S9LSM9_9RHOB</name>
<keyword evidence="2" id="KW-1185">Reference proteome</keyword>
<dbReference type="Pfam" id="PF04229">
    <property type="entry name" value="GrpB"/>
    <property type="match status" value="1"/>
</dbReference>
<dbReference type="AlphaFoldDB" id="A0A7S9LSM9"/>